<accession>A0A6A8A6B4</accession>
<comment type="subcellular location">
    <subcellularLocation>
        <location evidence="1">Membrane</location>
        <topology evidence="1">Multi-pass membrane protein</topology>
    </subcellularLocation>
</comment>
<dbReference type="AlphaFoldDB" id="A0A6A8A6B4"/>
<organism evidence="8 9">
    <name type="scientific">Endobacterium cereale</name>
    <dbReference type="NCBI Taxonomy" id="2663029"/>
    <lineage>
        <taxon>Bacteria</taxon>
        <taxon>Pseudomonadati</taxon>
        <taxon>Pseudomonadota</taxon>
        <taxon>Alphaproteobacteria</taxon>
        <taxon>Hyphomicrobiales</taxon>
        <taxon>Rhizobiaceae</taxon>
        <taxon>Endobacterium</taxon>
    </lineage>
</organism>
<comment type="similarity">
    <text evidence="2">Belongs to the GtrA family.</text>
</comment>
<feature type="transmembrane region" description="Helical" evidence="6">
    <location>
        <begin position="42"/>
        <end position="64"/>
    </location>
</feature>
<dbReference type="GO" id="GO:0000271">
    <property type="term" value="P:polysaccharide biosynthetic process"/>
    <property type="evidence" value="ECO:0007669"/>
    <property type="project" value="InterPro"/>
</dbReference>
<dbReference type="Proteomes" id="UP000435138">
    <property type="component" value="Unassembled WGS sequence"/>
</dbReference>
<dbReference type="RefSeq" id="WP_153354148.1">
    <property type="nucleotide sequence ID" value="NZ_WIXI01000042.1"/>
</dbReference>
<evidence type="ECO:0000313" key="9">
    <source>
        <dbReference type="Proteomes" id="UP000435138"/>
    </source>
</evidence>
<evidence type="ECO:0000256" key="6">
    <source>
        <dbReference type="SAM" id="Phobius"/>
    </source>
</evidence>
<gene>
    <name evidence="8" type="ORF">GAO09_11445</name>
</gene>
<comment type="caution">
    <text evidence="8">The sequence shown here is derived from an EMBL/GenBank/DDBJ whole genome shotgun (WGS) entry which is preliminary data.</text>
</comment>
<feature type="domain" description="GtrA/DPMS transmembrane" evidence="7">
    <location>
        <begin position="14"/>
        <end position="124"/>
    </location>
</feature>
<evidence type="ECO:0000256" key="3">
    <source>
        <dbReference type="ARBA" id="ARBA00022692"/>
    </source>
</evidence>
<name>A0A6A8A6B4_9HYPH</name>
<dbReference type="InterPro" id="IPR051401">
    <property type="entry name" value="GtrA_CellWall_Glycosyl"/>
</dbReference>
<protein>
    <submittedName>
        <fullName evidence="8">GtrA family protein</fullName>
    </submittedName>
</protein>
<feature type="transmembrane region" description="Helical" evidence="6">
    <location>
        <begin position="101"/>
        <end position="123"/>
    </location>
</feature>
<proteinExistence type="inferred from homology"/>
<evidence type="ECO:0000259" key="7">
    <source>
        <dbReference type="Pfam" id="PF04138"/>
    </source>
</evidence>
<keyword evidence="3 6" id="KW-0812">Transmembrane</keyword>
<feature type="transmembrane region" description="Helical" evidence="6">
    <location>
        <begin position="76"/>
        <end position="95"/>
    </location>
</feature>
<sequence>MFSVKPLRLVRLVRFGFVGVLNTVFGYGFYFLLVYVGMLPELALLGATVLGVVFNFFTTARLVFRNRDNRLIGRFALTYVIIYLVNALVLRLLIATGADPFLSQAAILPFTTLGAFAIMRIYVFREAQP</sequence>
<keyword evidence="5 6" id="KW-0472">Membrane</keyword>
<evidence type="ECO:0000256" key="5">
    <source>
        <dbReference type="ARBA" id="ARBA00023136"/>
    </source>
</evidence>
<feature type="transmembrane region" description="Helical" evidence="6">
    <location>
        <begin position="12"/>
        <end position="36"/>
    </location>
</feature>
<dbReference type="GO" id="GO:0005886">
    <property type="term" value="C:plasma membrane"/>
    <property type="evidence" value="ECO:0007669"/>
    <property type="project" value="TreeGrafter"/>
</dbReference>
<dbReference type="PANTHER" id="PTHR38459:SF1">
    <property type="entry name" value="PROPHAGE BACTOPRENOL-LINKED GLUCOSE TRANSLOCASE HOMOLOG"/>
    <property type="match status" value="1"/>
</dbReference>
<keyword evidence="4 6" id="KW-1133">Transmembrane helix</keyword>
<keyword evidence="9" id="KW-1185">Reference proteome</keyword>
<evidence type="ECO:0000256" key="1">
    <source>
        <dbReference type="ARBA" id="ARBA00004141"/>
    </source>
</evidence>
<dbReference type="PANTHER" id="PTHR38459">
    <property type="entry name" value="PROPHAGE BACTOPRENOL-LINKED GLUCOSE TRANSLOCASE HOMOLOG"/>
    <property type="match status" value="1"/>
</dbReference>
<reference evidence="8 9" key="1">
    <citation type="submission" date="2019-11" db="EMBL/GenBank/DDBJ databases">
        <title>Genome analysis of Rhizobacterium cereale a novel genus and species isolated from maize roots in North Spain.</title>
        <authorList>
            <person name="Menendez E."/>
            <person name="Flores-Felix J.D."/>
            <person name="Ramirez-Bahena M.-H."/>
            <person name="Igual J.M."/>
            <person name="Garcia-Fraile P."/>
            <person name="Peix A."/>
            <person name="Velazquez E."/>
        </authorList>
    </citation>
    <scope>NUCLEOTIDE SEQUENCE [LARGE SCALE GENOMIC DNA]</scope>
    <source>
        <strain evidence="8 9">RZME27</strain>
    </source>
</reference>
<evidence type="ECO:0000256" key="2">
    <source>
        <dbReference type="ARBA" id="ARBA00009399"/>
    </source>
</evidence>
<dbReference type="EMBL" id="WIXI01000042">
    <property type="protein sequence ID" value="MQY46653.1"/>
    <property type="molecule type" value="Genomic_DNA"/>
</dbReference>
<dbReference type="InterPro" id="IPR007267">
    <property type="entry name" value="GtrA_DPMS_TM"/>
</dbReference>
<evidence type="ECO:0000256" key="4">
    <source>
        <dbReference type="ARBA" id="ARBA00022989"/>
    </source>
</evidence>
<dbReference type="Pfam" id="PF04138">
    <property type="entry name" value="GtrA_DPMS_TM"/>
    <property type="match status" value="1"/>
</dbReference>
<evidence type="ECO:0000313" key="8">
    <source>
        <dbReference type="EMBL" id="MQY46653.1"/>
    </source>
</evidence>